<dbReference type="PANTHER" id="PTHR32108">
    <property type="entry name" value="DNA-DIRECTED RNA POLYMERASE SUBUNIT ALPHA"/>
    <property type="match status" value="1"/>
</dbReference>
<keyword evidence="2" id="KW-1185">Reference proteome</keyword>
<dbReference type="GO" id="GO:0008233">
    <property type="term" value="F:peptidase activity"/>
    <property type="evidence" value="ECO:0007669"/>
    <property type="project" value="UniProtKB-KW"/>
</dbReference>
<dbReference type="GO" id="GO:0006508">
    <property type="term" value="P:proteolysis"/>
    <property type="evidence" value="ECO:0007669"/>
    <property type="project" value="UniProtKB-KW"/>
</dbReference>
<accession>A0A392SW05</accession>
<protein>
    <submittedName>
        <fullName evidence="1">Gag-protease polyprotein</fullName>
    </submittedName>
</protein>
<evidence type="ECO:0000313" key="1">
    <source>
        <dbReference type="EMBL" id="MCI52414.1"/>
    </source>
</evidence>
<evidence type="ECO:0000313" key="2">
    <source>
        <dbReference type="Proteomes" id="UP000265520"/>
    </source>
</evidence>
<reference evidence="1 2" key="1">
    <citation type="journal article" date="2018" name="Front. Plant Sci.">
        <title>Red Clover (Trifolium pratense) and Zigzag Clover (T. medium) - A Picture of Genomic Similarities and Differences.</title>
        <authorList>
            <person name="Dluhosova J."/>
            <person name="Istvanek J."/>
            <person name="Nedelnik J."/>
            <person name="Repkova J."/>
        </authorList>
    </citation>
    <scope>NUCLEOTIDE SEQUENCE [LARGE SCALE GENOMIC DNA]</scope>
    <source>
        <strain evidence="2">cv. 10/8</strain>
        <tissue evidence="1">Leaf</tissue>
    </source>
</reference>
<proteinExistence type="predicted"/>
<sequence length="69" mass="7762">MVQPKPLPPLAPPYPLGFNENARCNYHAGSPGHNIENCRGFKHKVQELVDRKLILFKKESHSGVFTPLP</sequence>
<dbReference type="AlphaFoldDB" id="A0A392SW05"/>
<keyword evidence="1" id="KW-0378">Hydrolase</keyword>
<organism evidence="1 2">
    <name type="scientific">Trifolium medium</name>
    <dbReference type="NCBI Taxonomy" id="97028"/>
    <lineage>
        <taxon>Eukaryota</taxon>
        <taxon>Viridiplantae</taxon>
        <taxon>Streptophyta</taxon>
        <taxon>Embryophyta</taxon>
        <taxon>Tracheophyta</taxon>
        <taxon>Spermatophyta</taxon>
        <taxon>Magnoliopsida</taxon>
        <taxon>eudicotyledons</taxon>
        <taxon>Gunneridae</taxon>
        <taxon>Pentapetalae</taxon>
        <taxon>rosids</taxon>
        <taxon>fabids</taxon>
        <taxon>Fabales</taxon>
        <taxon>Fabaceae</taxon>
        <taxon>Papilionoideae</taxon>
        <taxon>50 kb inversion clade</taxon>
        <taxon>NPAAA clade</taxon>
        <taxon>Hologalegina</taxon>
        <taxon>IRL clade</taxon>
        <taxon>Trifolieae</taxon>
        <taxon>Trifolium</taxon>
    </lineage>
</organism>
<keyword evidence="1" id="KW-0645">Protease</keyword>
<comment type="caution">
    <text evidence="1">The sequence shown here is derived from an EMBL/GenBank/DDBJ whole genome shotgun (WGS) entry which is preliminary data.</text>
</comment>
<name>A0A392SW05_9FABA</name>
<dbReference type="Proteomes" id="UP000265520">
    <property type="component" value="Unassembled WGS sequence"/>
</dbReference>
<dbReference type="EMBL" id="LXQA010446901">
    <property type="protein sequence ID" value="MCI52414.1"/>
    <property type="molecule type" value="Genomic_DNA"/>
</dbReference>